<name>A0A1G7P1G9_9ACTN</name>
<protein>
    <recommendedName>
        <fullName evidence="4">Polymerase/histidinol phosphatase N-terminal domain-containing protein</fullName>
    </recommendedName>
</protein>
<dbReference type="InterPro" id="IPR006311">
    <property type="entry name" value="TAT_signal"/>
</dbReference>
<accession>A0A1G7P1G9</accession>
<dbReference type="RefSeq" id="WP_143030425.1">
    <property type="nucleotide sequence ID" value="NZ_FNBT01000007.1"/>
</dbReference>
<feature type="region of interest" description="Disordered" evidence="1">
    <location>
        <begin position="55"/>
        <end position="76"/>
    </location>
</feature>
<proteinExistence type="predicted"/>
<reference evidence="3" key="1">
    <citation type="submission" date="2016-10" db="EMBL/GenBank/DDBJ databases">
        <authorList>
            <person name="Varghese N."/>
            <person name="Submissions S."/>
        </authorList>
    </citation>
    <scope>NUCLEOTIDE SEQUENCE [LARGE SCALE GENOMIC DNA]</scope>
    <source>
        <strain evidence="3">DSM 44268</strain>
    </source>
</reference>
<evidence type="ECO:0000256" key="1">
    <source>
        <dbReference type="SAM" id="MobiDB-lite"/>
    </source>
</evidence>
<evidence type="ECO:0008006" key="4">
    <source>
        <dbReference type="Google" id="ProtNLM"/>
    </source>
</evidence>
<dbReference type="Pfam" id="PF12228">
    <property type="entry name" value="DUF3604"/>
    <property type="match status" value="1"/>
</dbReference>
<dbReference type="InterPro" id="IPR016195">
    <property type="entry name" value="Pol/histidinol_Pase-like"/>
</dbReference>
<dbReference type="STRING" id="1550231.SAMN05660662_3395"/>
<feature type="compositionally biased region" description="Basic and acidic residues" evidence="1">
    <location>
        <begin position="1"/>
        <end position="30"/>
    </location>
</feature>
<sequence>MSDELRDHDHGHDHERGGGDHRQDAREHGLSRRGMLGAGAAGAAAAMLFRPTGALAGPLGPPGRPGAPSTSRESRLGRRTRLVHADLHNHSLQSDGAGDPALAHASMRDAGLDVAALTDHTTISRPLGPVDACAAFPEPEPGSEDACRSLAGMSQKAWEDTRRYADGADRPGRFTALRGFEWSSPLLGHMNVWFSQDWTDPLSTAGFSLSSLLQLGLTEAQIAGSLAPLGVAGERILDLIRRSEPAGMALFYEWLVRSPNALLGGGADGIAGFNHPNREPGVFDAFAFDPRLRERIVSMEIMNRRDDYLFEGFAAGFPSPLVACLDAGWRVGLLGVTDEHGTDWGEPDGKGRAGLYVADLTRRSVRAALTARDFYATNVRGLRLDATAQGTPMGRPVPDRSRTVTFEVDLDRGPEHAGDPVEIQVLTSGEEVPTVVHVESVRTPSPRERRPIRFRVPIDRATARWAVLRIADPARPNASPGPDGHPCNNLALAYASPFYFEEGRRPVRHEVPRQRPGQGRPDVGRILRHGH</sequence>
<evidence type="ECO:0000313" key="3">
    <source>
        <dbReference type="Proteomes" id="UP000199406"/>
    </source>
</evidence>
<dbReference type="SUPFAM" id="SSF89550">
    <property type="entry name" value="PHP domain-like"/>
    <property type="match status" value="1"/>
</dbReference>
<organism evidence="2 3">
    <name type="scientific">Blastococcus aurantiacus</name>
    <dbReference type="NCBI Taxonomy" id="1550231"/>
    <lineage>
        <taxon>Bacteria</taxon>
        <taxon>Bacillati</taxon>
        <taxon>Actinomycetota</taxon>
        <taxon>Actinomycetes</taxon>
        <taxon>Geodermatophilales</taxon>
        <taxon>Geodermatophilaceae</taxon>
        <taxon>Blastococcus</taxon>
    </lineage>
</organism>
<feature type="region of interest" description="Disordered" evidence="1">
    <location>
        <begin position="508"/>
        <end position="531"/>
    </location>
</feature>
<gene>
    <name evidence="2" type="ORF">SAMN05660662_3395</name>
</gene>
<dbReference type="Gene3D" id="3.20.20.140">
    <property type="entry name" value="Metal-dependent hydrolases"/>
    <property type="match status" value="1"/>
</dbReference>
<evidence type="ECO:0000313" key="2">
    <source>
        <dbReference type="EMBL" id="SDF79947.1"/>
    </source>
</evidence>
<dbReference type="InterPro" id="IPR022028">
    <property type="entry name" value="DUF3604"/>
</dbReference>
<dbReference type="EMBL" id="FNBT01000007">
    <property type="protein sequence ID" value="SDF79947.1"/>
    <property type="molecule type" value="Genomic_DNA"/>
</dbReference>
<dbReference type="PROSITE" id="PS51318">
    <property type="entry name" value="TAT"/>
    <property type="match status" value="1"/>
</dbReference>
<keyword evidence="3" id="KW-1185">Reference proteome</keyword>
<feature type="region of interest" description="Disordered" evidence="1">
    <location>
        <begin position="1"/>
        <end position="34"/>
    </location>
</feature>
<dbReference type="OrthoDB" id="9804333at2"/>
<dbReference type="Proteomes" id="UP000199406">
    <property type="component" value="Unassembled WGS sequence"/>
</dbReference>
<dbReference type="AlphaFoldDB" id="A0A1G7P1G9"/>